<evidence type="ECO:0008006" key="3">
    <source>
        <dbReference type="Google" id="ProtNLM"/>
    </source>
</evidence>
<dbReference type="Gene3D" id="2.40.128.20">
    <property type="match status" value="1"/>
</dbReference>
<evidence type="ECO:0000313" key="1">
    <source>
        <dbReference type="EMBL" id="BCK79695.1"/>
    </source>
</evidence>
<reference evidence="1" key="1">
    <citation type="submission" date="2020-09" db="EMBL/GenBank/DDBJ databases">
        <title>New species isolated from human feces.</title>
        <authorList>
            <person name="Kitahara M."/>
            <person name="Shigeno Y."/>
            <person name="Shime M."/>
            <person name="Matsumoto Y."/>
            <person name="Nakamura S."/>
            <person name="Motooka D."/>
            <person name="Fukuoka S."/>
            <person name="Nishikawa H."/>
            <person name="Benno Y."/>
        </authorList>
    </citation>
    <scope>NUCLEOTIDE SEQUENCE</scope>
    <source>
        <strain evidence="1">MM35</strain>
        <plasmid evidence="1">pMM35_01</plasmid>
    </source>
</reference>
<keyword evidence="2" id="KW-1185">Reference proteome</keyword>
<keyword evidence="1" id="KW-0614">Plasmid</keyword>
<dbReference type="SUPFAM" id="SSF50814">
    <property type="entry name" value="Lipocalins"/>
    <property type="match status" value="1"/>
</dbReference>
<organism evidence="1 2">
    <name type="scientific">Vescimonas fastidiosa</name>
    <dbReference type="NCBI Taxonomy" id="2714353"/>
    <lineage>
        <taxon>Bacteria</taxon>
        <taxon>Bacillati</taxon>
        <taxon>Bacillota</taxon>
        <taxon>Clostridia</taxon>
        <taxon>Eubacteriales</taxon>
        <taxon>Oscillospiraceae</taxon>
        <taxon>Vescimonas</taxon>
    </lineage>
</organism>
<dbReference type="InterPro" id="IPR015231">
    <property type="entry name" value="DUF1934"/>
</dbReference>
<dbReference type="Pfam" id="PF09148">
    <property type="entry name" value="DUF1934"/>
    <property type="match status" value="1"/>
</dbReference>
<evidence type="ECO:0000313" key="2">
    <source>
        <dbReference type="Proteomes" id="UP000681343"/>
    </source>
</evidence>
<name>A0A810PZT3_9FIRM</name>
<geneLocation type="plasmid" evidence="1 2">
    <name>pMM35_01</name>
</geneLocation>
<dbReference type="Proteomes" id="UP000681343">
    <property type="component" value="Plasmid pMM35_01"/>
</dbReference>
<protein>
    <recommendedName>
        <fullName evidence="3">DUF1934 domain-containing protein</fullName>
    </recommendedName>
</protein>
<sequence length="141" mass="15440">MEGNAQIRIASRSVFGGVEDVIRLEGTATVEKTDYGWHLQYEAVNCEDEKSAVRSDIKLETDTRRAIVVNQGEGYGLLLDPAAVTATQIKTPQGSLTLNVKAKEVAWDLAGRKDGSVTLEYMLLVGMQPLSALRISLFLKK</sequence>
<accession>A0A810PZT3</accession>
<dbReference type="RefSeq" id="WP_212821421.1">
    <property type="nucleotide sequence ID" value="NZ_AP023416.1"/>
</dbReference>
<dbReference type="InterPro" id="IPR012674">
    <property type="entry name" value="Calycin"/>
</dbReference>
<dbReference type="EMBL" id="AP023416">
    <property type="protein sequence ID" value="BCK79695.1"/>
    <property type="molecule type" value="Genomic_DNA"/>
</dbReference>
<proteinExistence type="predicted"/>
<dbReference type="KEGG" id="vfa:MM35RIKEN_18870"/>
<gene>
    <name evidence="1" type="ORF">MM35RIKEN_18870</name>
</gene>
<dbReference type="AlphaFoldDB" id="A0A810PZT3"/>